<organism evidence="2 3">
    <name type="scientific">Angiostrongylus cantonensis</name>
    <name type="common">Rat lungworm</name>
    <dbReference type="NCBI Taxonomy" id="6313"/>
    <lineage>
        <taxon>Eukaryota</taxon>
        <taxon>Metazoa</taxon>
        <taxon>Ecdysozoa</taxon>
        <taxon>Nematoda</taxon>
        <taxon>Chromadorea</taxon>
        <taxon>Rhabditida</taxon>
        <taxon>Rhabditina</taxon>
        <taxon>Rhabditomorpha</taxon>
        <taxon>Strongyloidea</taxon>
        <taxon>Metastrongylidae</taxon>
        <taxon>Angiostrongylus</taxon>
    </lineage>
</organism>
<feature type="transmembrane region" description="Helical" evidence="1">
    <location>
        <begin position="20"/>
        <end position="47"/>
    </location>
</feature>
<sequence length="128" mass="14744">MFPTEYQRHCVSTSTLPYLVMIWVMALAVLSSLLSFFLPGAIVVYLYTKIFKKLRNHQLFMFGQTVHKHADKRQSLPRVIIEEVSFSIGFSFSASSKKIGNCEFVVENYCLILMMKKVSLSQHQRLSS</sequence>
<protein>
    <submittedName>
        <fullName evidence="3">Uncharacterized protein</fullName>
    </submittedName>
</protein>
<name>A0A0K0CY68_ANGCA</name>
<keyword evidence="2" id="KW-1185">Reference proteome</keyword>
<dbReference type="AlphaFoldDB" id="A0A0K0CY68"/>
<dbReference type="SUPFAM" id="SSF81321">
    <property type="entry name" value="Family A G protein-coupled receptor-like"/>
    <property type="match status" value="1"/>
</dbReference>
<reference evidence="3" key="2">
    <citation type="submission" date="2017-02" db="UniProtKB">
        <authorList>
            <consortium name="WormBaseParasite"/>
        </authorList>
    </citation>
    <scope>IDENTIFICATION</scope>
</reference>
<proteinExistence type="predicted"/>
<keyword evidence="1" id="KW-0812">Transmembrane</keyword>
<dbReference type="STRING" id="6313.A0A0K0CY68"/>
<keyword evidence="1" id="KW-1133">Transmembrane helix</keyword>
<evidence type="ECO:0000313" key="2">
    <source>
        <dbReference type="Proteomes" id="UP000035642"/>
    </source>
</evidence>
<dbReference type="Gene3D" id="1.20.1070.10">
    <property type="entry name" value="Rhodopsin 7-helix transmembrane proteins"/>
    <property type="match status" value="1"/>
</dbReference>
<evidence type="ECO:0000256" key="1">
    <source>
        <dbReference type="SAM" id="Phobius"/>
    </source>
</evidence>
<keyword evidence="1" id="KW-0472">Membrane</keyword>
<evidence type="ECO:0000313" key="3">
    <source>
        <dbReference type="WBParaSite" id="ACAC_0000256801-mRNA-1"/>
    </source>
</evidence>
<dbReference type="WBParaSite" id="ACAC_0000256801-mRNA-1">
    <property type="protein sequence ID" value="ACAC_0000256801-mRNA-1"/>
    <property type="gene ID" value="ACAC_0000256801"/>
</dbReference>
<accession>A0A0K0CY68</accession>
<reference evidence="2" key="1">
    <citation type="submission" date="2012-09" db="EMBL/GenBank/DDBJ databases">
        <authorList>
            <person name="Martin A.A."/>
        </authorList>
    </citation>
    <scope>NUCLEOTIDE SEQUENCE</scope>
</reference>
<dbReference type="Proteomes" id="UP000035642">
    <property type="component" value="Unassembled WGS sequence"/>
</dbReference>